<keyword evidence="3" id="KW-1003">Cell membrane</keyword>
<accession>A0A1I8JB22</accession>
<feature type="region of interest" description="Disordered" evidence="10">
    <location>
        <begin position="1"/>
        <end position="43"/>
    </location>
</feature>
<evidence type="ECO:0000313" key="11">
    <source>
        <dbReference type="Proteomes" id="UP000095280"/>
    </source>
</evidence>
<evidence type="ECO:0000256" key="10">
    <source>
        <dbReference type="SAM" id="MobiDB-lite"/>
    </source>
</evidence>
<keyword evidence="4" id="KW-0812">Transmembrane</keyword>
<dbReference type="PANTHER" id="PTHR11893:SF36">
    <property type="entry name" value="INNEXIN-5"/>
    <property type="match status" value="1"/>
</dbReference>
<protein>
    <recommendedName>
        <fullName evidence="9">Innexin</fullName>
    </recommendedName>
</protein>
<dbReference type="WBParaSite" id="maker-uti_cns_0046449-snap-gene-0.6-mRNA-1">
    <property type="protein sequence ID" value="maker-uti_cns_0046449-snap-gene-0.6-mRNA-1"/>
    <property type="gene ID" value="maker-uti_cns_0046449-snap-gene-0.6"/>
</dbReference>
<name>A0A1I8JB22_9PLAT</name>
<evidence type="ECO:0000256" key="9">
    <source>
        <dbReference type="RuleBase" id="RU010713"/>
    </source>
</evidence>
<organism evidence="11 12">
    <name type="scientific">Macrostomum lignano</name>
    <dbReference type="NCBI Taxonomy" id="282301"/>
    <lineage>
        <taxon>Eukaryota</taxon>
        <taxon>Metazoa</taxon>
        <taxon>Spiralia</taxon>
        <taxon>Lophotrochozoa</taxon>
        <taxon>Platyhelminthes</taxon>
        <taxon>Rhabditophora</taxon>
        <taxon>Macrostomorpha</taxon>
        <taxon>Macrostomida</taxon>
        <taxon>Macrostomidae</taxon>
        <taxon>Macrostomum</taxon>
    </lineage>
</organism>
<dbReference type="GO" id="GO:0034220">
    <property type="term" value="P:monoatomic ion transmembrane transport"/>
    <property type="evidence" value="ECO:0007669"/>
    <property type="project" value="UniProtKB-KW"/>
</dbReference>
<dbReference type="Proteomes" id="UP000095280">
    <property type="component" value="Unplaced"/>
</dbReference>
<evidence type="ECO:0000256" key="2">
    <source>
        <dbReference type="ARBA" id="ARBA00022448"/>
    </source>
</evidence>
<gene>
    <name evidence="9" type="primary">inx</name>
</gene>
<evidence type="ECO:0000256" key="3">
    <source>
        <dbReference type="ARBA" id="ARBA00022475"/>
    </source>
</evidence>
<dbReference type="Pfam" id="PF00876">
    <property type="entry name" value="Innexin"/>
    <property type="match status" value="1"/>
</dbReference>
<keyword evidence="2 9" id="KW-0813">Transport</keyword>
<comment type="function">
    <text evidence="9">Structural component of the gap junctions.</text>
</comment>
<evidence type="ECO:0000256" key="5">
    <source>
        <dbReference type="ARBA" id="ARBA00022989"/>
    </source>
</evidence>
<reference evidence="12" key="1">
    <citation type="submission" date="2016-11" db="UniProtKB">
        <authorList>
            <consortium name="WormBaseParasite"/>
        </authorList>
    </citation>
    <scope>IDENTIFICATION</scope>
</reference>
<keyword evidence="6 9" id="KW-0406">Ion transport</keyword>
<dbReference type="PROSITE" id="PS51013">
    <property type="entry name" value="PANNEXIN"/>
    <property type="match status" value="1"/>
</dbReference>
<evidence type="ECO:0000256" key="1">
    <source>
        <dbReference type="ARBA" id="ARBA00004651"/>
    </source>
</evidence>
<dbReference type="GO" id="GO:0005886">
    <property type="term" value="C:plasma membrane"/>
    <property type="evidence" value="ECO:0007669"/>
    <property type="project" value="UniProtKB-SubCell"/>
</dbReference>
<proteinExistence type="inferred from homology"/>
<keyword evidence="11" id="KW-1185">Reference proteome</keyword>
<keyword evidence="5" id="KW-1133">Transmembrane helix</keyword>
<comment type="similarity">
    <text evidence="9">Belongs to the pannexin family.</text>
</comment>
<evidence type="ECO:0000256" key="6">
    <source>
        <dbReference type="ARBA" id="ARBA00023065"/>
    </source>
</evidence>
<dbReference type="GO" id="GO:0005921">
    <property type="term" value="C:gap junction"/>
    <property type="evidence" value="ECO:0007669"/>
    <property type="project" value="UniProtKB-UniRule"/>
</dbReference>
<comment type="subcellular location">
    <subcellularLocation>
        <location evidence="1 9">Cell membrane</location>
        <topology evidence="1 9">Multi-pass membrane protein</topology>
    </subcellularLocation>
</comment>
<dbReference type="PANTHER" id="PTHR11893">
    <property type="entry name" value="INNEXIN"/>
    <property type="match status" value="1"/>
</dbReference>
<evidence type="ECO:0000256" key="7">
    <source>
        <dbReference type="ARBA" id="ARBA00023136"/>
    </source>
</evidence>
<keyword evidence="8 9" id="KW-0407">Ion channel</keyword>
<keyword evidence="7" id="KW-0472">Membrane</keyword>
<dbReference type="InterPro" id="IPR000990">
    <property type="entry name" value="Innexin"/>
</dbReference>
<evidence type="ECO:0000313" key="12">
    <source>
        <dbReference type="WBParaSite" id="maker-uti_cns_0046449-snap-gene-0.6-mRNA-1"/>
    </source>
</evidence>
<evidence type="ECO:0000256" key="8">
    <source>
        <dbReference type="ARBA" id="ARBA00023303"/>
    </source>
</evidence>
<dbReference type="AlphaFoldDB" id="A0A1I8JB22"/>
<evidence type="ECO:0000256" key="4">
    <source>
        <dbReference type="ARBA" id="ARBA00022692"/>
    </source>
</evidence>
<sequence length="207" mass="23102">YSTSAGPGLFSQPRQQRPRTRTPLLGLPKSHRPNCNGQPSEPELQLPAASAYLHPVCSARAVCPSASRTSPRYFSCPTRPPLSALPAGLQTDSDRLRIPLQHRIGHRLGRAGISATNELNCFTSASAMNFDFFLKVNQFRVSFGQYAAAEDFIDVLNYMITPTILIFFAGISATKQYLFTPIQCWTLKETEGSQRMEYIENLCWIEN</sequence>